<accession>A0ABQ6A3P6</accession>
<dbReference type="InterPro" id="IPR029063">
    <property type="entry name" value="SAM-dependent_MTases_sf"/>
</dbReference>
<evidence type="ECO:0000256" key="1">
    <source>
        <dbReference type="ARBA" id="ARBA00022603"/>
    </source>
</evidence>
<keyword evidence="2" id="KW-0808">Transferase</keyword>
<dbReference type="PANTHER" id="PTHR43464">
    <property type="entry name" value="METHYLTRANSFERASE"/>
    <property type="match status" value="1"/>
</dbReference>
<dbReference type="EMBL" id="BSOS01000013">
    <property type="protein sequence ID" value="GLR66272.1"/>
    <property type="molecule type" value="Genomic_DNA"/>
</dbReference>
<comment type="caution">
    <text evidence="5">The sequence shown here is derived from an EMBL/GenBank/DDBJ whole genome shotgun (WGS) entry which is preliminary data.</text>
</comment>
<protein>
    <submittedName>
        <fullName evidence="5">Ubiquinone biosynthesis O-methyltransferase</fullName>
    </submittedName>
</protein>
<name>A0ABQ6A3P6_9PROT</name>
<dbReference type="Pfam" id="PF13489">
    <property type="entry name" value="Methyltransf_23"/>
    <property type="match status" value="1"/>
</dbReference>
<keyword evidence="4" id="KW-0949">S-adenosyl-L-methionine</keyword>
<dbReference type="NCBIfam" id="TIGR01983">
    <property type="entry name" value="UbiG"/>
    <property type="match status" value="1"/>
</dbReference>
<dbReference type="Proteomes" id="UP001156641">
    <property type="component" value="Unassembled WGS sequence"/>
</dbReference>
<keyword evidence="6" id="KW-1185">Reference proteome</keyword>
<dbReference type="Gene3D" id="3.40.50.150">
    <property type="entry name" value="Vaccinia Virus protein VP39"/>
    <property type="match status" value="1"/>
</dbReference>
<evidence type="ECO:0000256" key="2">
    <source>
        <dbReference type="ARBA" id="ARBA00022679"/>
    </source>
</evidence>
<evidence type="ECO:0000313" key="5">
    <source>
        <dbReference type="EMBL" id="GLR66272.1"/>
    </source>
</evidence>
<keyword evidence="3" id="KW-0831">Ubiquinone biosynthesis</keyword>
<evidence type="ECO:0000313" key="6">
    <source>
        <dbReference type="Proteomes" id="UP001156641"/>
    </source>
</evidence>
<keyword evidence="5" id="KW-0830">Ubiquinone</keyword>
<evidence type="ECO:0000256" key="4">
    <source>
        <dbReference type="ARBA" id="ARBA00022691"/>
    </source>
</evidence>
<dbReference type="PANTHER" id="PTHR43464:SF19">
    <property type="entry name" value="UBIQUINONE BIOSYNTHESIS O-METHYLTRANSFERASE, MITOCHONDRIAL"/>
    <property type="match status" value="1"/>
</dbReference>
<gene>
    <name evidence="5" type="primary">ubiG</name>
    <name evidence="5" type="ORF">GCM10010909_09520</name>
</gene>
<evidence type="ECO:0000256" key="3">
    <source>
        <dbReference type="ARBA" id="ARBA00022688"/>
    </source>
</evidence>
<dbReference type="SUPFAM" id="SSF53335">
    <property type="entry name" value="S-adenosyl-L-methionine-dependent methyltransferases"/>
    <property type="match status" value="1"/>
</dbReference>
<dbReference type="CDD" id="cd02440">
    <property type="entry name" value="AdoMet_MTases"/>
    <property type="match status" value="1"/>
</dbReference>
<proteinExistence type="predicted"/>
<keyword evidence="1" id="KW-0489">Methyltransferase</keyword>
<sequence>MMNPPRAAWVLERISRRFPGPVRILDVGCGAGLLSESLARAGHEVLGLDAGAEVIAAAQAHAAGQGLSLSYRNATAEALVAEGEKFPVITALEVIEHVAEPGEFVATLAALLEPGGLLFISTMNRGRKSFLVAKLGAEYLLRLLPVGTHNWSQFITPVELGGHCRAAGLRLCDTAGITFAPLAGGFRISRDTSVNYIAMAQAG</sequence>
<organism evidence="5 6">
    <name type="scientific">Acidocella aquatica</name>
    <dbReference type="NCBI Taxonomy" id="1922313"/>
    <lineage>
        <taxon>Bacteria</taxon>
        <taxon>Pseudomonadati</taxon>
        <taxon>Pseudomonadota</taxon>
        <taxon>Alphaproteobacteria</taxon>
        <taxon>Acetobacterales</taxon>
        <taxon>Acidocellaceae</taxon>
        <taxon>Acidocella</taxon>
    </lineage>
</organism>
<reference evidence="6" key="1">
    <citation type="journal article" date="2019" name="Int. J. Syst. Evol. Microbiol.">
        <title>The Global Catalogue of Microorganisms (GCM) 10K type strain sequencing project: providing services to taxonomists for standard genome sequencing and annotation.</title>
        <authorList>
            <consortium name="The Broad Institute Genomics Platform"/>
            <consortium name="The Broad Institute Genome Sequencing Center for Infectious Disease"/>
            <person name="Wu L."/>
            <person name="Ma J."/>
        </authorList>
    </citation>
    <scope>NUCLEOTIDE SEQUENCE [LARGE SCALE GENOMIC DNA]</scope>
    <source>
        <strain evidence="6">NBRC 112502</strain>
    </source>
</reference>
<dbReference type="InterPro" id="IPR010233">
    <property type="entry name" value="UbiG_MeTrfase"/>
</dbReference>